<feature type="region of interest" description="Disordered" evidence="1">
    <location>
        <begin position="107"/>
        <end position="126"/>
    </location>
</feature>
<dbReference type="EMBL" id="JAGMUV010000010">
    <property type="protein sequence ID" value="KAH7142041.1"/>
    <property type="molecule type" value="Genomic_DNA"/>
</dbReference>
<organism evidence="2 3">
    <name type="scientific">Dactylonectria macrodidyma</name>
    <dbReference type="NCBI Taxonomy" id="307937"/>
    <lineage>
        <taxon>Eukaryota</taxon>
        <taxon>Fungi</taxon>
        <taxon>Dikarya</taxon>
        <taxon>Ascomycota</taxon>
        <taxon>Pezizomycotina</taxon>
        <taxon>Sordariomycetes</taxon>
        <taxon>Hypocreomycetidae</taxon>
        <taxon>Hypocreales</taxon>
        <taxon>Nectriaceae</taxon>
        <taxon>Dactylonectria</taxon>
    </lineage>
</organism>
<feature type="compositionally biased region" description="Basic and acidic residues" evidence="1">
    <location>
        <begin position="115"/>
        <end position="126"/>
    </location>
</feature>
<evidence type="ECO:0000313" key="3">
    <source>
        <dbReference type="Proteomes" id="UP000738349"/>
    </source>
</evidence>
<dbReference type="AlphaFoldDB" id="A0A9P9EPV6"/>
<evidence type="ECO:0000313" key="2">
    <source>
        <dbReference type="EMBL" id="KAH7142041.1"/>
    </source>
</evidence>
<evidence type="ECO:0000256" key="1">
    <source>
        <dbReference type="SAM" id="MobiDB-lite"/>
    </source>
</evidence>
<sequence>MVENGNVAQIVLLLGNFSSTLPQDHCVKGLLRLKRVIVLGILHGKKFSTLLKILPLESVRLSHMHGALPRVVPRIRGQSAFDKKLKVVGTVALLRFVRLSRAEIPLPHDPGPMKQDPRLKYELGAN</sequence>
<name>A0A9P9EPV6_9HYPO</name>
<dbReference type="Proteomes" id="UP000738349">
    <property type="component" value="Unassembled WGS sequence"/>
</dbReference>
<proteinExistence type="predicted"/>
<reference evidence="2" key="1">
    <citation type="journal article" date="2021" name="Nat. Commun.">
        <title>Genetic determinants of endophytism in the Arabidopsis root mycobiome.</title>
        <authorList>
            <person name="Mesny F."/>
            <person name="Miyauchi S."/>
            <person name="Thiergart T."/>
            <person name="Pickel B."/>
            <person name="Atanasova L."/>
            <person name="Karlsson M."/>
            <person name="Huettel B."/>
            <person name="Barry K.W."/>
            <person name="Haridas S."/>
            <person name="Chen C."/>
            <person name="Bauer D."/>
            <person name="Andreopoulos W."/>
            <person name="Pangilinan J."/>
            <person name="LaButti K."/>
            <person name="Riley R."/>
            <person name="Lipzen A."/>
            <person name="Clum A."/>
            <person name="Drula E."/>
            <person name="Henrissat B."/>
            <person name="Kohler A."/>
            <person name="Grigoriev I.V."/>
            <person name="Martin F.M."/>
            <person name="Hacquard S."/>
        </authorList>
    </citation>
    <scope>NUCLEOTIDE SEQUENCE</scope>
    <source>
        <strain evidence="2">MPI-CAGE-AT-0147</strain>
    </source>
</reference>
<accession>A0A9P9EPV6</accession>
<protein>
    <submittedName>
        <fullName evidence="2">Uncharacterized protein</fullName>
    </submittedName>
</protein>
<gene>
    <name evidence="2" type="ORF">EDB81DRAFT_760873</name>
</gene>
<comment type="caution">
    <text evidence="2">The sequence shown here is derived from an EMBL/GenBank/DDBJ whole genome shotgun (WGS) entry which is preliminary data.</text>
</comment>
<keyword evidence="3" id="KW-1185">Reference proteome</keyword>